<dbReference type="GeneID" id="62197429"/>
<proteinExistence type="predicted"/>
<protein>
    <submittedName>
        <fullName evidence="1">Uncharacterized protein</fullName>
    </submittedName>
</protein>
<evidence type="ECO:0000313" key="2">
    <source>
        <dbReference type="Proteomes" id="UP000662931"/>
    </source>
</evidence>
<name>A0A875RX20_EENNA</name>
<dbReference type="Proteomes" id="UP000662931">
    <property type="component" value="Chromosome 4"/>
</dbReference>
<evidence type="ECO:0000313" key="1">
    <source>
        <dbReference type="EMBL" id="QPG76637.1"/>
    </source>
</evidence>
<reference evidence="1" key="1">
    <citation type="submission" date="2020-10" db="EMBL/GenBank/DDBJ databases">
        <authorList>
            <person name="Roach M.J.R."/>
        </authorList>
    </citation>
    <scope>NUCLEOTIDE SEQUENCE</scope>
    <source>
        <strain evidence="1">CBS 1945</strain>
    </source>
</reference>
<gene>
    <name evidence="1" type="ORF">FOA43_004029</name>
</gene>
<keyword evidence="2" id="KW-1185">Reference proteome</keyword>
<dbReference type="EMBL" id="CP064815">
    <property type="protein sequence ID" value="QPG76637.1"/>
    <property type="molecule type" value="Genomic_DNA"/>
</dbReference>
<accession>A0A875RX20</accession>
<organism evidence="1 2">
    <name type="scientific">Eeniella nana</name>
    <name type="common">Yeast</name>
    <name type="synonym">Brettanomyces nanus</name>
    <dbReference type="NCBI Taxonomy" id="13502"/>
    <lineage>
        <taxon>Eukaryota</taxon>
        <taxon>Fungi</taxon>
        <taxon>Dikarya</taxon>
        <taxon>Ascomycota</taxon>
        <taxon>Saccharomycotina</taxon>
        <taxon>Pichiomycetes</taxon>
        <taxon>Pichiales</taxon>
        <taxon>Pichiaceae</taxon>
        <taxon>Brettanomyces</taxon>
    </lineage>
</organism>
<dbReference type="RefSeq" id="XP_038780202.1">
    <property type="nucleotide sequence ID" value="XM_038924274.1"/>
</dbReference>
<sequence length="206" mass="23380">MYVGCRNGIEVIDLRTFNRRGRGRRSALKIDNEQDQGEISAIELTPYEWPYKVVCGTSNGFLQYYDVRNGRKLTLDVGYMYGGKYGIEISEVRMCGEYCYLMIEEERGSSKVVEINAERVGNEIVREYDWEKMTEEKQERYRTQFAVIEGGIMVGSGLPGGEVVVMKNGEEKKISFGKEVVSRISYRGEVVVVGDDTGWVYPGAAE</sequence>
<dbReference type="KEGG" id="bnn:FOA43_004029"/>
<dbReference type="AlphaFoldDB" id="A0A875RX20"/>